<dbReference type="Proteomes" id="UP000807306">
    <property type="component" value="Unassembled WGS sequence"/>
</dbReference>
<comment type="caution">
    <text evidence="1">The sequence shown here is derived from an EMBL/GenBank/DDBJ whole genome shotgun (WGS) entry which is preliminary data.</text>
</comment>
<name>A0A9P6JJN1_9AGAR</name>
<evidence type="ECO:0000313" key="2">
    <source>
        <dbReference type="Proteomes" id="UP000807306"/>
    </source>
</evidence>
<reference evidence="1" key="1">
    <citation type="submission" date="2020-11" db="EMBL/GenBank/DDBJ databases">
        <authorList>
            <consortium name="DOE Joint Genome Institute"/>
            <person name="Ahrendt S."/>
            <person name="Riley R."/>
            <person name="Andreopoulos W."/>
            <person name="Labutti K."/>
            <person name="Pangilinan J."/>
            <person name="Ruiz-Duenas F.J."/>
            <person name="Barrasa J.M."/>
            <person name="Sanchez-Garcia M."/>
            <person name="Camarero S."/>
            <person name="Miyauchi S."/>
            <person name="Serrano A."/>
            <person name="Linde D."/>
            <person name="Babiker R."/>
            <person name="Drula E."/>
            <person name="Ayuso-Fernandez I."/>
            <person name="Pacheco R."/>
            <person name="Padilla G."/>
            <person name="Ferreira P."/>
            <person name="Barriuso J."/>
            <person name="Kellner H."/>
            <person name="Castanera R."/>
            <person name="Alfaro M."/>
            <person name="Ramirez L."/>
            <person name="Pisabarro A.G."/>
            <person name="Kuo A."/>
            <person name="Tritt A."/>
            <person name="Lipzen A."/>
            <person name="He G."/>
            <person name="Yan M."/>
            <person name="Ng V."/>
            <person name="Cullen D."/>
            <person name="Martin F."/>
            <person name="Rosso M.-N."/>
            <person name="Henrissat B."/>
            <person name="Hibbett D."/>
            <person name="Martinez A.T."/>
            <person name="Grigoriev I.V."/>
        </authorList>
    </citation>
    <scope>NUCLEOTIDE SEQUENCE</scope>
    <source>
        <strain evidence="1">CBS 506.95</strain>
    </source>
</reference>
<organism evidence="1 2">
    <name type="scientific">Crepidotus variabilis</name>
    <dbReference type="NCBI Taxonomy" id="179855"/>
    <lineage>
        <taxon>Eukaryota</taxon>
        <taxon>Fungi</taxon>
        <taxon>Dikarya</taxon>
        <taxon>Basidiomycota</taxon>
        <taxon>Agaricomycotina</taxon>
        <taxon>Agaricomycetes</taxon>
        <taxon>Agaricomycetidae</taxon>
        <taxon>Agaricales</taxon>
        <taxon>Agaricineae</taxon>
        <taxon>Crepidotaceae</taxon>
        <taxon>Crepidotus</taxon>
    </lineage>
</organism>
<accession>A0A9P6JJN1</accession>
<proteinExistence type="predicted"/>
<sequence length="168" mass="18896">MAFVQCLPACIQFCPASQNSTLLETNKLIEAMVPGRTWTGDILVVRAAAKDSINGVVHLCPNDDILINFAVERLVERMTRGTRLSIPVHPVFPSPPYRPQIDSLRDSQFRMTTSASTPSCSCSNSLYFIQSSFGLFSSVFVNTRIQVLLNPILTRQWRKNIERKLVYC</sequence>
<dbReference type="OrthoDB" id="2916406at2759"/>
<protein>
    <submittedName>
        <fullName evidence="1">Uncharacterized protein</fullName>
    </submittedName>
</protein>
<gene>
    <name evidence="1" type="ORF">CPB83DRAFT_839685</name>
</gene>
<evidence type="ECO:0000313" key="1">
    <source>
        <dbReference type="EMBL" id="KAF9523442.1"/>
    </source>
</evidence>
<dbReference type="AlphaFoldDB" id="A0A9P6JJN1"/>
<dbReference type="EMBL" id="MU157917">
    <property type="protein sequence ID" value="KAF9523442.1"/>
    <property type="molecule type" value="Genomic_DNA"/>
</dbReference>
<keyword evidence="2" id="KW-1185">Reference proteome</keyword>